<evidence type="ECO:0000256" key="6">
    <source>
        <dbReference type="ARBA" id="ARBA00022692"/>
    </source>
</evidence>
<comment type="caution">
    <text evidence="11">The sequence shown here is derived from an EMBL/GenBank/DDBJ whole genome shotgun (WGS) entry which is preliminary data.</text>
</comment>
<dbReference type="RefSeq" id="WP_093951710.1">
    <property type="nucleotide sequence ID" value="NZ_NMUL01000039.1"/>
</dbReference>
<evidence type="ECO:0000256" key="3">
    <source>
        <dbReference type="ARBA" id="ARBA00006263"/>
    </source>
</evidence>
<dbReference type="Pfam" id="PF03186">
    <property type="entry name" value="CobD_Cbib"/>
    <property type="match status" value="1"/>
</dbReference>
<comment type="function">
    <text evidence="9">Converts cobyric acid to cobinamide by the addition of aminopropanol on the F carboxylic group.</text>
</comment>
<evidence type="ECO:0000256" key="8">
    <source>
        <dbReference type="ARBA" id="ARBA00023136"/>
    </source>
</evidence>
<dbReference type="NCBIfam" id="TIGR00380">
    <property type="entry name" value="cobal_cbiB"/>
    <property type="match status" value="1"/>
</dbReference>
<gene>
    <name evidence="9" type="primary">cobD</name>
    <name evidence="11" type="ORF">CF165_33800</name>
</gene>
<evidence type="ECO:0000313" key="12">
    <source>
        <dbReference type="Proteomes" id="UP000215199"/>
    </source>
</evidence>
<feature type="compositionally biased region" description="Basic residues" evidence="10">
    <location>
        <begin position="346"/>
        <end position="358"/>
    </location>
</feature>
<dbReference type="NCBIfam" id="NF002276">
    <property type="entry name" value="PRK01209.1-4"/>
    <property type="match status" value="1"/>
</dbReference>
<feature type="region of interest" description="Disordered" evidence="10">
    <location>
        <begin position="307"/>
        <end position="358"/>
    </location>
</feature>
<evidence type="ECO:0000256" key="9">
    <source>
        <dbReference type="HAMAP-Rule" id="MF_00024"/>
    </source>
</evidence>
<dbReference type="OrthoDB" id="9811967at2"/>
<dbReference type="AlphaFoldDB" id="A0A229SVZ4"/>
<keyword evidence="5 9" id="KW-0169">Cobalamin biosynthesis</keyword>
<comment type="similarity">
    <text evidence="3 9">Belongs to the CobD/CbiB family.</text>
</comment>
<comment type="caution">
    <text evidence="9">Lacks conserved residue(s) required for the propagation of feature annotation.</text>
</comment>
<dbReference type="GO" id="GO:0009236">
    <property type="term" value="P:cobalamin biosynthetic process"/>
    <property type="evidence" value="ECO:0007669"/>
    <property type="project" value="UniProtKB-UniRule"/>
</dbReference>
<reference evidence="12" key="1">
    <citation type="submission" date="2017-07" db="EMBL/GenBank/DDBJ databases">
        <title>Comparative genome mining reveals phylogenetic distribution patterns of secondary metabolites in Amycolatopsis.</title>
        <authorList>
            <person name="Adamek M."/>
            <person name="Alanjary M."/>
            <person name="Sales-Ortells H."/>
            <person name="Goodfellow M."/>
            <person name="Bull A.T."/>
            <person name="Kalinowski J."/>
            <person name="Ziemert N."/>
        </authorList>
    </citation>
    <scope>NUCLEOTIDE SEQUENCE [LARGE SCALE GENOMIC DNA]</scope>
    <source>
        <strain evidence="12">H5</strain>
    </source>
</reference>
<accession>A0A229SVZ4</accession>
<keyword evidence="12" id="KW-1185">Reference proteome</keyword>
<comment type="pathway">
    <text evidence="2 9">Cofactor biosynthesis; adenosylcobalamin biosynthesis.</text>
</comment>
<evidence type="ECO:0000313" key="11">
    <source>
        <dbReference type="EMBL" id="OXM62824.1"/>
    </source>
</evidence>
<dbReference type="GO" id="GO:0048472">
    <property type="term" value="F:threonine-phosphate decarboxylase activity"/>
    <property type="evidence" value="ECO:0007669"/>
    <property type="project" value="InterPro"/>
</dbReference>
<evidence type="ECO:0000256" key="10">
    <source>
        <dbReference type="SAM" id="MobiDB-lite"/>
    </source>
</evidence>
<sequence>MPLRLGTTAAGLVTGYVADALFGDPRKGHPVALFGTAAARLEHRLWADSKPRGVAYAGLCTFGAVGLGVALQTATRRRPFARFLATAASTWVVLGGRGLAAEGAEMARLLEAGEVPEARQRLSHLCARDATTLDSAELTRAATESIAENTSDAVVAPLFWGAVAGVPGLLGYRALNTLDAMVGYRSARYRRFGWAAARADDVANLVPSRIGAALTVVCAGGRARESWRIWRRDGGRHPSPNAGQVEAAFAGALGIRLGGTNSYGGEIESRSRLGEGRDPEPVDLRRAVRLSRLVGAAAVLIAATAAPTTPRGAAPDQSIGSRATKTPARRSVDNSAAAGPGVDKKRVTRRNRRTGVAR</sequence>
<dbReference type="InterPro" id="IPR004485">
    <property type="entry name" value="Cobalamin_biosynth_CobD/CbiB"/>
</dbReference>
<dbReference type="PANTHER" id="PTHR34308">
    <property type="entry name" value="COBALAMIN BIOSYNTHESIS PROTEIN CBIB"/>
    <property type="match status" value="1"/>
</dbReference>
<evidence type="ECO:0000256" key="1">
    <source>
        <dbReference type="ARBA" id="ARBA00004651"/>
    </source>
</evidence>
<comment type="subcellular location">
    <subcellularLocation>
        <location evidence="1 9">Cell membrane</location>
        <topology evidence="1 9">Multi-pass membrane protein</topology>
    </subcellularLocation>
</comment>
<protein>
    <recommendedName>
        <fullName evidence="9">Cobalamin biosynthesis protein CobD</fullName>
    </recommendedName>
</protein>
<keyword evidence="8 9" id="KW-0472">Membrane</keyword>
<dbReference type="GO" id="GO:0015420">
    <property type="term" value="F:ABC-type vitamin B12 transporter activity"/>
    <property type="evidence" value="ECO:0007669"/>
    <property type="project" value="UniProtKB-UniRule"/>
</dbReference>
<evidence type="ECO:0000256" key="4">
    <source>
        <dbReference type="ARBA" id="ARBA00022475"/>
    </source>
</evidence>
<dbReference type="PANTHER" id="PTHR34308:SF1">
    <property type="entry name" value="COBALAMIN BIOSYNTHESIS PROTEIN CBIB"/>
    <property type="match status" value="1"/>
</dbReference>
<feature type="transmembrane region" description="Helical" evidence="9">
    <location>
        <begin position="54"/>
        <end position="74"/>
    </location>
</feature>
<keyword evidence="4 9" id="KW-1003">Cell membrane</keyword>
<proteinExistence type="inferred from homology"/>
<dbReference type="Proteomes" id="UP000215199">
    <property type="component" value="Unassembled WGS sequence"/>
</dbReference>
<dbReference type="HAMAP" id="MF_00024">
    <property type="entry name" value="CobD_CbiB"/>
    <property type="match status" value="1"/>
</dbReference>
<organism evidence="11 12">
    <name type="scientific">Amycolatopsis vastitatis</name>
    <dbReference type="NCBI Taxonomy" id="1905142"/>
    <lineage>
        <taxon>Bacteria</taxon>
        <taxon>Bacillati</taxon>
        <taxon>Actinomycetota</taxon>
        <taxon>Actinomycetes</taxon>
        <taxon>Pseudonocardiales</taxon>
        <taxon>Pseudonocardiaceae</taxon>
        <taxon>Amycolatopsis</taxon>
    </lineage>
</organism>
<dbReference type="EMBL" id="NMUL01000039">
    <property type="protein sequence ID" value="OXM62824.1"/>
    <property type="molecule type" value="Genomic_DNA"/>
</dbReference>
<name>A0A229SVZ4_9PSEU</name>
<evidence type="ECO:0000256" key="7">
    <source>
        <dbReference type="ARBA" id="ARBA00022989"/>
    </source>
</evidence>
<dbReference type="GO" id="GO:0005886">
    <property type="term" value="C:plasma membrane"/>
    <property type="evidence" value="ECO:0007669"/>
    <property type="project" value="UniProtKB-SubCell"/>
</dbReference>
<dbReference type="UniPathway" id="UPA00148"/>
<evidence type="ECO:0000256" key="5">
    <source>
        <dbReference type="ARBA" id="ARBA00022573"/>
    </source>
</evidence>
<keyword evidence="6 9" id="KW-0812">Transmembrane</keyword>
<keyword evidence="7 9" id="KW-1133">Transmembrane helix</keyword>
<evidence type="ECO:0000256" key="2">
    <source>
        <dbReference type="ARBA" id="ARBA00004953"/>
    </source>
</evidence>